<name>A0A1H2T0M8_9FIRM</name>
<proteinExistence type="predicted"/>
<dbReference type="Gene3D" id="3.40.50.150">
    <property type="entry name" value="Vaccinia Virus protein VP39"/>
    <property type="match status" value="1"/>
</dbReference>
<feature type="coiled-coil region" evidence="1">
    <location>
        <begin position="183"/>
        <end position="210"/>
    </location>
</feature>
<dbReference type="EMBL" id="FNNG01000002">
    <property type="protein sequence ID" value="SDW37265.1"/>
    <property type="molecule type" value="Genomic_DNA"/>
</dbReference>
<dbReference type="PANTHER" id="PTHR38451:SF1">
    <property type="entry name" value="TRNA (ADENINE(22)-N(1))-METHYLTRANSFERASE"/>
    <property type="match status" value="1"/>
</dbReference>
<evidence type="ECO:0000313" key="3">
    <source>
        <dbReference type="Proteomes" id="UP000198828"/>
    </source>
</evidence>
<dbReference type="InterPro" id="IPR029063">
    <property type="entry name" value="SAM-dependent_MTases_sf"/>
</dbReference>
<dbReference type="InterPro" id="IPR006901">
    <property type="entry name" value="TrmK"/>
</dbReference>
<dbReference type="PANTHER" id="PTHR38451">
    <property type="entry name" value="TRNA (ADENINE(22)-N(1))-METHYLTRANSFERASE"/>
    <property type="match status" value="1"/>
</dbReference>
<gene>
    <name evidence="2" type="ORF">SAMN05660923_00598</name>
</gene>
<keyword evidence="2" id="KW-0489">Methyltransferase</keyword>
<dbReference type="PIRSF" id="PIRSF018637">
    <property type="entry name" value="TrmK"/>
    <property type="match status" value="1"/>
</dbReference>
<dbReference type="GO" id="GO:0032259">
    <property type="term" value="P:methylation"/>
    <property type="evidence" value="ECO:0007669"/>
    <property type="project" value="UniProtKB-KW"/>
</dbReference>
<keyword evidence="2" id="KW-0808">Transferase</keyword>
<reference evidence="2 3" key="1">
    <citation type="submission" date="2016-10" db="EMBL/GenBank/DDBJ databases">
        <authorList>
            <person name="de Groot N.N."/>
        </authorList>
    </citation>
    <scope>NUCLEOTIDE SEQUENCE [LARGE SCALE GENOMIC DNA]</scope>
    <source>
        <strain evidence="2 3">DSM 23310</strain>
    </source>
</reference>
<dbReference type="Proteomes" id="UP000198828">
    <property type="component" value="Unassembled WGS sequence"/>
</dbReference>
<organism evidence="2 3">
    <name type="scientific">Tepidimicrobium xylanilyticum</name>
    <dbReference type="NCBI Taxonomy" id="1123352"/>
    <lineage>
        <taxon>Bacteria</taxon>
        <taxon>Bacillati</taxon>
        <taxon>Bacillota</taxon>
        <taxon>Tissierellia</taxon>
        <taxon>Tissierellales</taxon>
        <taxon>Tepidimicrobiaceae</taxon>
        <taxon>Tepidimicrobium</taxon>
    </lineage>
</organism>
<accession>A0A1H2T0M8</accession>
<dbReference type="RefSeq" id="WP_093750725.1">
    <property type="nucleotide sequence ID" value="NZ_BSYN01000002.1"/>
</dbReference>
<sequence length="235" mass="27125">MRLSSRLQAIADLIPPNTIVADIGTDHGYIPIYLIKNKIAKKVIATDLSKNSLAKTIQLVKEENLENHIDIRLGNGLEVLKPFEVDTVVISGMGGLLIRDILDKDRNKRDSITHFILQPNVASRELREYLYINSFEIIDEKLVKEDDKFYEIIYAKKGKSIVEDYIHYEIGEKLILKKDPLLKDFVEEKISILNNVLEKLKDKNTEKSKNRYEEIVMEVNKLKEVLKGIEGNRYN</sequence>
<dbReference type="SUPFAM" id="SSF53335">
    <property type="entry name" value="S-adenosyl-L-methionine-dependent methyltransferases"/>
    <property type="match status" value="1"/>
</dbReference>
<dbReference type="Pfam" id="PF04816">
    <property type="entry name" value="TrmK"/>
    <property type="match status" value="1"/>
</dbReference>
<dbReference type="GO" id="GO:0160105">
    <property type="term" value="F:tRNA (adenine(22)-N1)-methyltransferase activity"/>
    <property type="evidence" value="ECO:0007669"/>
    <property type="project" value="InterPro"/>
</dbReference>
<dbReference type="OrthoDB" id="5881184at2"/>
<keyword evidence="3" id="KW-1185">Reference proteome</keyword>
<evidence type="ECO:0000256" key="1">
    <source>
        <dbReference type="SAM" id="Coils"/>
    </source>
</evidence>
<keyword evidence="1" id="KW-0175">Coiled coil</keyword>
<protein>
    <submittedName>
        <fullName evidence="2">tRNA (Adenine22-N1)-methyltransferase</fullName>
    </submittedName>
</protein>
<evidence type="ECO:0000313" key="2">
    <source>
        <dbReference type="EMBL" id="SDW37265.1"/>
    </source>
</evidence>
<dbReference type="AlphaFoldDB" id="A0A1H2T0M8"/>